<accession>A0A2I9CVS5</accession>
<dbReference type="GO" id="GO:0016020">
    <property type="term" value="C:membrane"/>
    <property type="evidence" value="ECO:0007669"/>
    <property type="project" value="UniProtKB-SubCell"/>
</dbReference>
<dbReference type="Pfam" id="PF01036">
    <property type="entry name" value="Bac_rhodopsin"/>
    <property type="match status" value="1"/>
</dbReference>
<dbReference type="AlphaFoldDB" id="A0A2I9CVS5"/>
<comment type="caution">
    <text evidence="7">The sequence shown here is derived from an EMBL/GenBank/DDBJ whole genome shotgun (WGS) entry which is preliminary data.</text>
</comment>
<keyword evidence="3 6" id="KW-0812">Transmembrane</keyword>
<evidence type="ECO:0008006" key="9">
    <source>
        <dbReference type="Google" id="ProtNLM"/>
    </source>
</evidence>
<evidence type="ECO:0000256" key="3">
    <source>
        <dbReference type="ARBA" id="ARBA00022692"/>
    </source>
</evidence>
<protein>
    <recommendedName>
        <fullName evidence="9">Rhodopsin</fullName>
    </recommendedName>
</protein>
<comment type="similarity">
    <text evidence="2">Belongs to the archaeal/bacterial/fungal opsin family.</text>
</comment>
<feature type="transmembrane region" description="Helical" evidence="6">
    <location>
        <begin position="62"/>
        <end position="81"/>
    </location>
</feature>
<evidence type="ECO:0000256" key="5">
    <source>
        <dbReference type="ARBA" id="ARBA00023136"/>
    </source>
</evidence>
<dbReference type="Proteomes" id="UP000236569">
    <property type="component" value="Unassembled WGS sequence"/>
</dbReference>
<name>A0A2I9CVS5_9DEIO</name>
<evidence type="ECO:0000313" key="8">
    <source>
        <dbReference type="Proteomes" id="UP000236569"/>
    </source>
</evidence>
<evidence type="ECO:0000256" key="4">
    <source>
        <dbReference type="ARBA" id="ARBA00022989"/>
    </source>
</evidence>
<evidence type="ECO:0000256" key="2">
    <source>
        <dbReference type="ARBA" id="ARBA00008130"/>
    </source>
</evidence>
<keyword evidence="5 6" id="KW-0472">Membrane</keyword>
<evidence type="ECO:0000256" key="1">
    <source>
        <dbReference type="ARBA" id="ARBA00004141"/>
    </source>
</evidence>
<organism evidence="7 8">
    <name type="scientific">Deinococcus aerius</name>
    <dbReference type="NCBI Taxonomy" id="200253"/>
    <lineage>
        <taxon>Bacteria</taxon>
        <taxon>Thermotogati</taxon>
        <taxon>Deinococcota</taxon>
        <taxon>Deinococci</taxon>
        <taxon>Deinococcales</taxon>
        <taxon>Deinococcaceae</taxon>
        <taxon>Deinococcus</taxon>
    </lineage>
</organism>
<dbReference type="InterPro" id="IPR001425">
    <property type="entry name" value="Arc/bac/fun_rhodopsins"/>
</dbReference>
<dbReference type="SUPFAM" id="SSF81321">
    <property type="entry name" value="Family A G protein-coupled receptor-like"/>
    <property type="match status" value="1"/>
</dbReference>
<dbReference type="EMBL" id="BFAG01000007">
    <property type="protein sequence ID" value="GBF06042.1"/>
    <property type="molecule type" value="Genomic_DNA"/>
</dbReference>
<evidence type="ECO:0000313" key="7">
    <source>
        <dbReference type="EMBL" id="GBF06042.1"/>
    </source>
</evidence>
<dbReference type="Gene3D" id="1.20.1070.10">
    <property type="entry name" value="Rhodopsin 7-helix transmembrane proteins"/>
    <property type="match status" value="1"/>
</dbReference>
<feature type="transmembrane region" description="Helical" evidence="6">
    <location>
        <begin position="25"/>
        <end position="46"/>
    </location>
</feature>
<reference evidence="8" key="1">
    <citation type="submission" date="2018-01" db="EMBL/GenBank/DDBJ databases">
        <title>Draft Genome Sequence of the Radioresistant Bacterium Deinococcus aerius TR0125, Isolated from the Higher Atmosphere above Japan.</title>
        <authorList>
            <person name="Satoh K."/>
            <person name="Arai H."/>
            <person name="Sanzen T."/>
            <person name="Kawaguchi Y."/>
            <person name="Hayashi H."/>
            <person name="Yokobori S."/>
            <person name="Yamagishi A."/>
            <person name="Oono Y."/>
            <person name="Narumi I."/>
        </authorList>
    </citation>
    <scope>NUCLEOTIDE SEQUENCE [LARGE SCALE GENOMIC DNA]</scope>
    <source>
        <strain evidence="8">TR0125</strain>
    </source>
</reference>
<keyword evidence="8" id="KW-1185">Reference proteome</keyword>
<evidence type="ECO:0000256" key="6">
    <source>
        <dbReference type="SAM" id="Phobius"/>
    </source>
</evidence>
<gene>
    <name evidence="7" type="ORF">DAERI_070040</name>
</gene>
<keyword evidence="4 6" id="KW-1133">Transmembrane helix</keyword>
<comment type="subcellular location">
    <subcellularLocation>
        <location evidence="1">Membrane</location>
        <topology evidence="1">Multi-pass membrane protein</topology>
    </subcellularLocation>
</comment>
<dbReference type="OrthoDB" id="9792271at2"/>
<dbReference type="RefSeq" id="WP_103129453.1">
    <property type="nucleotide sequence ID" value="NZ_BFAG01000007.1"/>
</dbReference>
<feature type="transmembrane region" description="Helical" evidence="6">
    <location>
        <begin position="102"/>
        <end position="121"/>
    </location>
</feature>
<sequence>MDWTVTTPLLLLARLLGLRLRTRHILRPVTLLILADLFMIFTGYIGNNQISDGGVILAGPRLLWGTISTVGYLTVVSIMWTQFRTYQRAATREEDHSFRTRLLALVTTWGVYPLGYLVPVLF</sequence>
<proteinExistence type="inferred from homology"/>